<feature type="transmembrane region" description="Helical" evidence="1">
    <location>
        <begin position="43"/>
        <end position="63"/>
    </location>
</feature>
<keyword evidence="3" id="KW-1185">Reference proteome</keyword>
<evidence type="ECO:0000313" key="3">
    <source>
        <dbReference type="Proteomes" id="UP000604481"/>
    </source>
</evidence>
<organism evidence="2 3">
    <name type="scientific">Chitinilyticum piscinae</name>
    <dbReference type="NCBI Taxonomy" id="2866724"/>
    <lineage>
        <taxon>Bacteria</taxon>
        <taxon>Pseudomonadati</taxon>
        <taxon>Pseudomonadota</taxon>
        <taxon>Betaproteobacteria</taxon>
        <taxon>Neisseriales</taxon>
        <taxon>Chitinibacteraceae</taxon>
        <taxon>Chitinilyticum</taxon>
    </lineage>
</organism>
<accession>A0A8J7FHA3</accession>
<protein>
    <submittedName>
        <fullName evidence="2">Uncharacterized protein</fullName>
    </submittedName>
</protein>
<dbReference type="RefSeq" id="WP_194115689.1">
    <property type="nucleotide sequence ID" value="NZ_JADFUA010000003.1"/>
</dbReference>
<dbReference type="EMBL" id="JADFUA010000003">
    <property type="protein sequence ID" value="MBE9609175.1"/>
    <property type="molecule type" value="Genomic_DNA"/>
</dbReference>
<reference evidence="2 3" key="1">
    <citation type="submission" date="2020-10" db="EMBL/GenBank/DDBJ databases">
        <title>The genome sequence of Chitinilyticum litopenaei 4Y14.</title>
        <authorList>
            <person name="Liu Y."/>
        </authorList>
    </citation>
    <scope>NUCLEOTIDE SEQUENCE [LARGE SCALE GENOMIC DNA]</scope>
    <source>
        <strain evidence="2 3">4Y14</strain>
    </source>
</reference>
<comment type="caution">
    <text evidence="2">The sequence shown here is derived from an EMBL/GenBank/DDBJ whole genome shotgun (WGS) entry which is preliminary data.</text>
</comment>
<keyword evidence="1" id="KW-1133">Transmembrane helix</keyword>
<dbReference type="Proteomes" id="UP000604481">
    <property type="component" value="Unassembled WGS sequence"/>
</dbReference>
<proteinExistence type="predicted"/>
<keyword evidence="1" id="KW-0812">Transmembrane</keyword>
<sequence>MISLNVLGHCLKKAALFALTSSAIFIAFNEAMLAIAWNGERPHYPAFALSMLIFSLIWQILLAKRKPS</sequence>
<keyword evidence="1" id="KW-0472">Membrane</keyword>
<name>A0A8J7FHA3_9NEIS</name>
<gene>
    <name evidence="2" type="ORF">INR99_07425</name>
</gene>
<evidence type="ECO:0000313" key="2">
    <source>
        <dbReference type="EMBL" id="MBE9609175.1"/>
    </source>
</evidence>
<feature type="transmembrane region" description="Helical" evidence="1">
    <location>
        <begin position="14"/>
        <end position="37"/>
    </location>
</feature>
<dbReference type="AlphaFoldDB" id="A0A8J7FHA3"/>
<evidence type="ECO:0000256" key="1">
    <source>
        <dbReference type="SAM" id="Phobius"/>
    </source>
</evidence>